<accession>A0A8J5HHF8</accession>
<dbReference type="PANTHER" id="PTHR48042">
    <property type="entry name" value="ABC TRANSPORTER G FAMILY MEMBER 11"/>
    <property type="match status" value="1"/>
</dbReference>
<keyword evidence="3" id="KW-0813">Transport</keyword>
<keyword evidence="5" id="KW-1133">Transmembrane helix</keyword>
<keyword evidence="10" id="KW-1185">Reference proteome</keyword>
<evidence type="ECO:0000256" key="6">
    <source>
        <dbReference type="ARBA" id="ARBA00023136"/>
    </source>
</evidence>
<sequence>MLTPAKRGRLEATMREMGLAAAMETRIDRWHVKVISGGQRRRVRICVELLTRPPLLFLDEPTSGLDSVVTYHVIHRIARLARRERMTVVASVHQPNSEVFDLFDRLCLLAYGSTIFFGPALAAAEFFASNGFACPSPCNPSDHYLKTINKDFNTATSSGRRRRCPKAASGDARRRLVATLGGGWRQRSEVAGGSARRRLAAASGDDRWRCSEAAVSGTGDAKGDRRRQR</sequence>
<proteinExistence type="inferred from homology"/>
<dbReference type="InterPro" id="IPR043926">
    <property type="entry name" value="ABCG_dom"/>
</dbReference>
<feature type="domain" description="ABC transporter family G" evidence="8">
    <location>
        <begin position="93"/>
        <end position="149"/>
    </location>
</feature>
<evidence type="ECO:0000256" key="1">
    <source>
        <dbReference type="ARBA" id="ARBA00004141"/>
    </source>
</evidence>
<dbReference type="Pfam" id="PF00005">
    <property type="entry name" value="ABC_tran"/>
    <property type="match status" value="1"/>
</dbReference>
<dbReference type="GO" id="GO:0016887">
    <property type="term" value="F:ATP hydrolysis activity"/>
    <property type="evidence" value="ECO:0007669"/>
    <property type="project" value="InterPro"/>
</dbReference>
<protein>
    <recommendedName>
        <fullName evidence="11">ABC transporter domain-containing protein</fullName>
    </recommendedName>
</protein>
<evidence type="ECO:0000256" key="5">
    <source>
        <dbReference type="ARBA" id="ARBA00022989"/>
    </source>
</evidence>
<comment type="subcellular location">
    <subcellularLocation>
        <location evidence="1">Membrane</location>
        <topology evidence="1">Multi-pass membrane protein</topology>
    </subcellularLocation>
</comment>
<dbReference type="InterPro" id="IPR052215">
    <property type="entry name" value="Plant_ABCG"/>
</dbReference>
<dbReference type="GO" id="GO:0016020">
    <property type="term" value="C:membrane"/>
    <property type="evidence" value="ECO:0007669"/>
    <property type="project" value="UniProtKB-SubCell"/>
</dbReference>
<dbReference type="AlphaFoldDB" id="A0A8J5HHF8"/>
<dbReference type="Pfam" id="PF19055">
    <property type="entry name" value="ABC2_membrane_7"/>
    <property type="match status" value="1"/>
</dbReference>
<evidence type="ECO:0000259" key="7">
    <source>
        <dbReference type="Pfam" id="PF00005"/>
    </source>
</evidence>
<dbReference type="GO" id="GO:0140359">
    <property type="term" value="F:ABC-type transporter activity"/>
    <property type="evidence" value="ECO:0007669"/>
    <property type="project" value="InterPro"/>
</dbReference>
<comment type="caution">
    <text evidence="9">The sequence shown here is derived from an EMBL/GenBank/DDBJ whole genome shotgun (WGS) entry which is preliminary data.</text>
</comment>
<keyword evidence="4" id="KW-0812">Transmembrane</keyword>
<evidence type="ECO:0000259" key="8">
    <source>
        <dbReference type="Pfam" id="PF19055"/>
    </source>
</evidence>
<dbReference type="InterPro" id="IPR027417">
    <property type="entry name" value="P-loop_NTPase"/>
</dbReference>
<dbReference type="InterPro" id="IPR003439">
    <property type="entry name" value="ABC_transporter-like_ATP-bd"/>
</dbReference>
<dbReference type="Gene3D" id="3.40.50.300">
    <property type="entry name" value="P-loop containing nucleotide triphosphate hydrolases"/>
    <property type="match status" value="1"/>
</dbReference>
<dbReference type="SUPFAM" id="SSF52540">
    <property type="entry name" value="P-loop containing nucleoside triphosphate hydrolases"/>
    <property type="match status" value="1"/>
</dbReference>
<dbReference type="PANTHER" id="PTHR48042:SF19">
    <property type="entry name" value="OS09G0472100 PROTEIN"/>
    <property type="match status" value="1"/>
</dbReference>
<gene>
    <name evidence="9" type="ORF">ZIOFF_027058</name>
</gene>
<keyword evidence="6" id="KW-0472">Membrane</keyword>
<evidence type="ECO:0000313" key="10">
    <source>
        <dbReference type="Proteomes" id="UP000734854"/>
    </source>
</evidence>
<feature type="domain" description="ABC transporter" evidence="7">
    <location>
        <begin position="7"/>
        <end position="63"/>
    </location>
</feature>
<evidence type="ECO:0000256" key="4">
    <source>
        <dbReference type="ARBA" id="ARBA00022692"/>
    </source>
</evidence>
<name>A0A8J5HHF8_ZINOF</name>
<evidence type="ECO:0000256" key="2">
    <source>
        <dbReference type="ARBA" id="ARBA00005814"/>
    </source>
</evidence>
<comment type="similarity">
    <text evidence="2">Belongs to the ABC transporter superfamily. ABCG family. Eye pigment precursor importer (TC 3.A.1.204) subfamily.</text>
</comment>
<reference evidence="9 10" key="1">
    <citation type="submission" date="2020-08" db="EMBL/GenBank/DDBJ databases">
        <title>Plant Genome Project.</title>
        <authorList>
            <person name="Zhang R.-G."/>
        </authorList>
    </citation>
    <scope>NUCLEOTIDE SEQUENCE [LARGE SCALE GENOMIC DNA]</scope>
    <source>
        <tissue evidence="9">Rhizome</tissue>
    </source>
</reference>
<dbReference type="Proteomes" id="UP000734854">
    <property type="component" value="Unassembled WGS sequence"/>
</dbReference>
<dbReference type="GO" id="GO:0005524">
    <property type="term" value="F:ATP binding"/>
    <property type="evidence" value="ECO:0007669"/>
    <property type="project" value="InterPro"/>
</dbReference>
<evidence type="ECO:0000313" key="9">
    <source>
        <dbReference type="EMBL" id="KAG6516590.1"/>
    </source>
</evidence>
<evidence type="ECO:0008006" key="11">
    <source>
        <dbReference type="Google" id="ProtNLM"/>
    </source>
</evidence>
<evidence type="ECO:0000256" key="3">
    <source>
        <dbReference type="ARBA" id="ARBA00022448"/>
    </source>
</evidence>
<organism evidence="9 10">
    <name type="scientific">Zingiber officinale</name>
    <name type="common">Ginger</name>
    <name type="synonym">Amomum zingiber</name>
    <dbReference type="NCBI Taxonomy" id="94328"/>
    <lineage>
        <taxon>Eukaryota</taxon>
        <taxon>Viridiplantae</taxon>
        <taxon>Streptophyta</taxon>
        <taxon>Embryophyta</taxon>
        <taxon>Tracheophyta</taxon>
        <taxon>Spermatophyta</taxon>
        <taxon>Magnoliopsida</taxon>
        <taxon>Liliopsida</taxon>
        <taxon>Zingiberales</taxon>
        <taxon>Zingiberaceae</taxon>
        <taxon>Zingiber</taxon>
    </lineage>
</organism>
<dbReference type="EMBL" id="JACMSC010000007">
    <property type="protein sequence ID" value="KAG6516590.1"/>
    <property type="molecule type" value="Genomic_DNA"/>
</dbReference>